<dbReference type="PANTHER" id="PTHR32015:SF1">
    <property type="entry name" value="LIPASE"/>
    <property type="match status" value="1"/>
</dbReference>
<evidence type="ECO:0000313" key="2">
    <source>
        <dbReference type="EMBL" id="TCJ29920.1"/>
    </source>
</evidence>
<reference evidence="2 3" key="1">
    <citation type="submission" date="2019-03" db="EMBL/GenBank/DDBJ databases">
        <authorList>
            <person name="Kim M.K.M."/>
        </authorList>
    </citation>
    <scope>NUCLEOTIDE SEQUENCE [LARGE SCALE GENOMIC DNA]</scope>
    <source>
        <strain evidence="2 3">18JY15-6</strain>
    </source>
</reference>
<dbReference type="GO" id="GO:0016042">
    <property type="term" value="P:lipid catabolic process"/>
    <property type="evidence" value="ECO:0007669"/>
    <property type="project" value="InterPro"/>
</dbReference>
<dbReference type="SUPFAM" id="SSF53474">
    <property type="entry name" value="alpha/beta-Hydrolases"/>
    <property type="match status" value="1"/>
</dbReference>
<name>A0A4R1CFH6_9ACTN</name>
<dbReference type="AlphaFoldDB" id="A0A4R1CFH6"/>
<accession>A0A4R1CFH6</accession>
<protein>
    <submittedName>
        <fullName evidence="2">Lipase</fullName>
    </submittedName>
</protein>
<sequence length="282" mass="29325">MKLFARLLVTVGLVATAGLTAPAAQAATSSGVNDWSCKPSVAHPDPVILWHGMGTNSDTNFALLAPQLQQAGYCVFHKTYGTTYYGSYSGGLASMRTSAGELRDFVTKVRTTTGAPKVDIVGHSEGTTVPAYYLKFLGGGAVVNRFVGFGSNFQGTSLNGLQTLADLTGFRSILDAGGCIACNEYAPNSSFITDLNAGGVTVAGPTYTSIVSQYDTVVTPYTSGILAPAPNVTNIVLQDVCSSDFSGHVGQATDPNVFALVKNALDPANAQPVQCIPMPFYG</sequence>
<evidence type="ECO:0000313" key="3">
    <source>
        <dbReference type="Proteomes" id="UP000295453"/>
    </source>
</evidence>
<comment type="caution">
    <text evidence="2">The sequence shown here is derived from an EMBL/GenBank/DDBJ whole genome shotgun (WGS) entry which is preliminary data.</text>
</comment>
<organism evidence="2 3">
    <name type="scientific">Nocardioides jejuensis</name>
    <dbReference type="NCBI Taxonomy" id="2502782"/>
    <lineage>
        <taxon>Bacteria</taxon>
        <taxon>Bacillati</taxon>
        <taxon>Actinomycetota</taxon>
        <taxon>Actinomycetes</taxon>
        <taxon>Propionibacteriales</taxon>
        <taxon>Nocardioidaceae</taxon>
        <taxon>Nocardioides</taxon>
    </lineage>
</organism>
<keyword evidence="1" id="KW-0732">Signal</keyword>
<dbReference type="Pfam" id="PF01674">
    <property type="entry name" value="Lipase_2"/>
    <property type="match status" value="1"/>
</dbReference>
<keyword evidence="3" id="KW-1185">Reference proteome</keyword>
<dbReference type="EMBL" id="SJZJ01000007">
    <property type="protein sequence ID" value="TCJ29920.1"/>
    <property type="molecule type" value="Genomic_DNA"/>
</dbReference>
<dbReference type="OrthoDB" id="8871309at2"/>
<dbReference type="GO" id="GO:0016298">
    <property type="term" value="F:lipase activity"/>
    <property type="evidence" value="ECO:0007669"/>
    <property type="project" value="TreeGrafter"/>
</dbReference>
<dbReference type="PANTHER" id="PTHR32015">
    <property type="entry name" value="FASTING INDUCED LIPASE"/>
    <property type="match status" value="1"/>
</dbReference>
<dbReference type="Gene3D" id="3.40.50.1820">
    <property type="entry name" value="alpha/beta hydrolase"/>
    <property type="match status" value="1"/>
</dbReference>
<dbReference type="InterPro" id="IPR029058">
    <property type="entry name" value="AB_hydrolase_fold"/>
</dbReference>
<gene>
    <name evidence="2" type="ORF">EPD65_06375</name>
</gene>
<evidence type="ECO:0000256" key="1">
    <source>
        <dbReference type="SAM" id="SignalP"/>
    </source>
</evidence>
<dbReference type="RefSeq" id="WP_131582323.1">
    <property type="nucleotide sequence ID" value="NZ_SJZJ01000007.1"/>
</dbReference>
<feature type="chain" id="PRO_5020320744" evidence="1">
    <location>
        <begin position="27"/>
        <end position="282"/>
    </location>
</feature>
<dbReference type="Proteomes" id="UP000295453">
    <property type="component" value="Unassembled WGS sequence"/>
</dbReference>
<proteinExistence type="predicted"/>
<feature type="signal peptide" evidence="1">
    <location>
        <begin position="1"/>
        <end position="26"/>
    </location>
</feature>
<dbReference type="InterPro" id="IPR002918">
    <property type="entry name" value="Lipase_EstA/Esterase_EstB"/>
</dbReference>